<evidence type="ECO:0000256" key="8">
    <source>
        <dbReference type="SAM" id="MobiDB-lite"/>
    </source>
</evidence>
<comment type="subcellular location">
    <subcellularLocation>
        <location evidence="1">Membrane</location>
        <topology evidence="1">Multi-pass membrane protein</topology>
    </subcellularLocation>
</comment>
<evidence type="ECO:0000256" key="5">
    <source>
        <dbReference type="ARBA" id="ARBA00022692"/>
    </source>
</evidence>
<accession>A0A7R9MB68</accession>
<feature type="domain" description="Sodium/calcium exchanger membrane region" evidence="10">
    <location>
        <begin position="120"/>
        <end position="248"/>
    </location>
</feature>
<feature type="transmembrane region" description="Helical" evidence="9">
    <location>
        <begin position="157"/>
        <end position="178"/>
    </location>
</feature>
<keyword evidence="7 9" id="KW-0472">Membrane</keyword>
<evidence type="ECO:0000256" key="9">
    <source>
        <dbReference type="SAM" id="Phobius"/>
    </source>
</evidence>
<dbReference type="EMBL" id="CAJPVJ010011140">
    <property type="protein sequence ID" value="CAG2173640.1"/>
    <property type="molecule type" value="Genomic_DNA"/>
</dbReference>
<dbReference type="InterPro" id="IPR004481">
    <property type="entry name" value="K/Na/Ca-exchanger"/>
</dbReference>
<evidence type="ECO:0000313" key="12">
    <source>
        <dbReference type="Proteomes" id="UP000728032"/>
    </source>
</evidence>
<feature type="transmembrane region" description="Helical" evidence="9">
    <location>
        <begin position="115"/>
        <end position="137"/>
    </location>
</feature>
<dbReference type="Gene3D" id="1.20.1420.30">
    <property type="entry name" value="NCX, central ion-binding region"/>
    <property type="match status" value="1"/>
</dbReference>
<keyword evidence="4" id="KW-0109">Calcium transport</keyword>
<dbReference type="InterPro" id="IPR044880">
    <property type="entry name" value="NCX_ion-bd_dom_sf"/>
</dbReference>
<dbReference type="EMBL" id="OC925965">
    <property type="protein sequence ID" value="CAD7656453.1"/>
    <property type="molecule type" value="Genomic_DNA"/>
</dbReference>
<dbReference type="Pfam" id="PF01699">
    <property type="entry name" value="Na_Ca_ex"/>
    <property type="match status" value="1"/>
</dbReference>
<reference evidence="11" key="1">
    <citation type="submission" date="2020-11" db="EMBL/GenBank/DDBJ databases">
        <authorList>
            <person name="Tran Van P."/>
        </authorList>
    </citation>
    <scope>NUCLEOTIDE SEQUENCE</scope>
</reference>
<name>A0A7R9MB68_9ACAR</name>
<feature type="region of interest" description="Disordered" evidence="8">
    <location>
        <begin position="1"/>
        <end position="25"/>
    </location>
</feature>
<evidence type="ECO:0000256" key="3">
    <source>
        <dbReference type="ARBA" id="ARBA00022449"/>
    </source>
</evidence>
<evidence type="ECO:0000256" key="7">
    <source>
        <dbReference type="ARBA" id="ARBA00023136"/>
    </source>
</evidence>
<dbReference type="PANTHER" id="PTHR10846">
    <property type="entry name" value="SODIUM/POTASSIUM/CALCIUM EXCHANGER"/>
    <property type="match status" value="1"/>
</dbReference>
<evidence type="ECO:0000256" key="1">
    <source>
        <dbReference type="ARBA" id="ARBA00004141"/>
    </source>
</evidence>
<keyword evidence="12" id="KW-1185">Reference proteome</keyword>
<proteinExistence type="inferred from homology"/>
<evidence type="ECO:0000256" key="6">
    <source>
        <dbReference type="ARBA" id="ARBA00022989"/>
    </source>
</evidence>
<dbReference type="InterPro" id="IPR004837">
    <property type="entry name" value="NaCa_Exmemb"/>
</dbReference>
<dbReference type="GO" id="GO:0005886">
    <property type="term" value="C:plasma membrane"/>
    <property type="evidence" value="ECO:0007669"/>
    <property type="project" value="TreeGrafter"/>
</dbReference>
<keyword evidence="5 9" id="KW-0812">Transmembrane</keyword>
<dbReference type="AlphaFoldDB" id="A0A7R9MB68"/>
<protein>
    <recommendedName>
        <fullName evidence="10">Sodium/calcium exchanger membrane region domain-containing protein</fullName>
    </recommendedName>
</protein>
<dbReference type="Proteomes" id="UP000728032">
    <property type="component" value="Unassembled WGS sequence"/>
</dbReference>
<organism evidence="11">
    <name type="scientific">Oppiella nova</name>
    <dbReference type="NCBI Taxonomy" id="334625"/>
    <lineage>
        <taxon>Eukaryota</taxon>
        <taxon>Metazoa</taxon>
        <taxon>Ecdysozoa</taxon>
        <taxon>Arthropoda</taxon>
        <taxon>Chelicerata</taxon>
        <taxon>Arachnida</taxon>
        <taxon>Acari</taxon>
        <taxon>Acariformes</taxon>
        <taxon>Sarcoptiformes</taxon>
        <taxon>Oribatida</taxon>
        <taxon>Brachypylina</taxon>
        <taxon>Oppioidea</taxon>
        <taxon>Oppiidae</taxon>
        <taxon>Oppiella</taxon>
    </lineage>
</organism>
<keyword evidence="4" id="KW-0813">Transport</keyword>
<gene>
    <name evidence="11" type="ORF">ONB1V03_LOCUS13089</name>
</gene>
<dbReference type="GO" id="GO:0005262">
    <property type="term" value="F:calcium channel activity"/>
    <property type="evidence" value="ECO:0007669"/>
    <property type="project" value="TreeGrafter"/>
</dbReference>
<dbReference type="PANTHER" id="PTHR10846:SF73">
    <property type="entry name" value="SODIUM_CALCIUM EXCHANGER MEMBRANE REGION DOMAIN-CONTAINING PROTEIN"/>
    <property type="match status" value="1"/>
</dbReference>
<keyword evidence="4" id="KW-0406">Ion transport</keyword>
<dbReference type="GO" id="GO:0006874">
    <property type="term" value="P:intracellular calcium ion homeostasis"/>
    <property type="evidence" value="ECO:0007669"/>
    <property type="project" value="TreeGrafter"/>
</dbReference>
<evidence type="ECO:0000313" key="11">
    <source>
        <dbReference type="EMBL" id="CAD7656453.1"/>
    </source>
</evidence>
<evidence type="ECO:0000256" key="4">
    <source>
        <dbReference type="ARBA" id="ARBA00022568"/>
    </source>
</evidence>
<keyword evidence="6 9" id="KW-1133">Transmembrane helix</keyword>
<sequence length="255" mass="27986">MTKLVNDAKPTVQTSGPPVYDSKKNGTETTIILPVQVVPQLSDNFSTLQIKEANYSKNSFGINGGLIKVSNFSTPVDSLFDNESNAVNDTDPISFALENFPQDLMPEWFRNNGGILFHVFLLGYCCLGLGVVCDLYFLPSLEIISQKLSLSPDIAGATFMAIGTSAPELFTSIIGVFVSQDDIGIGTILGTAVFNLIVIPAACGFAVMLYCPKTPDISRFPILRDSIFYILTIVTLILCIKDNRVDWLVIKWFYM</sequence>
<feature type="transmembrane region" description="Helical" evidence="9">
    <location>
        <begin position="222"/>
        <end position="240"/>
    </location>
</feature>
<feature type="transmembrane region" description="Helical" evidence="9">
    <location>
        <begin position="185"/>
        <end position="210"/>
    </location>
</feature>
<keyword evidence="4" id="KW-0106">Calcium</keyword>
<dbReference type="OrthoDB" id="2127281at2759"/>
<keyword evidence="3" id="KW-0050">Antiport</keyword>
<comment type="similarity">
    <text evidence="2">Belongs to the Ca(2+):cation antiporter (CaCA) (TC 2.A.19) family. SLC24A subfamily.</text>
</comment>
<evidence type="ECO:0000259" key="10">
    <source>
        <dbReference type="Pfam" id="PF01699"/>
    </source>
</evidence>
<dbReference type="GO" id="GO:0008273">
    <property type="term" value="F:calcium, potassium:sodium antiporter activity"/>
    <property type="evidence" value="ECO:0007669"/>
    <property type="project" value="TreeGrafter"/>
</dbReference>
<evidence type="ECO:0000256" key="2">
    <source>
        <dbReference type="ARBA" id="ARBA00005364"/>
    </source>
</evidence>